<gene>
    <name evidence="4" type="ORF">FTO68_10420</name>
</gene>
<dbReference type="Pfam" id="PF07992">
    <property type="entry name" value="Pyr_redox_2"/>
    <property type="match status" value="1"/>
</dbReference>
<accession>A0ABD4TP27</accession>
<dbReference type="EMBL" id="VOTZ01000027">
    <property type="protein sequence ID" value="MCQ1539392.1"/>
    <property type="molecule type" value="Genomic_DNA"/>
</dbReference>
<dbReference type="SUPFAM" id="SSF55424">
    <property type="entry name" value="FAD/NAD-linked reductases, dimerisation (C-terminal) domain"/>
    <property type="match status" value="1"/>
</dbReference>
<evidence type="ECO:0000259" key="3">
    <source>
        <dbReference type="Pfam" id="PF07992"/>
    </source>
</evidence>
<dbReference type="InterPro" id="IPR023753">
    <property type="entry name" value="FAD/NAD-binding_dom"/>
</dbReference>
<evidence type="ECO:0000313" key="5">
    <source>
        <dbReference type="Proteomes" id="UP001524383"/>
    </source>
</evidence>
<dbReference type="SUPFAM" id="SSF51905">
    <property type="entry name" value="FAD/NAD(P)-binding domain"/>
    <property type="match status" value="1"/>
</dbReference>
<keyword evidence="2" id="KW-0274">FAD</keyword>
<dbReference type="InterPro" id="IPR036188">
    <property type="entry name" value="FAD/NAD-bd_sf"/>
</dbReference>
<keyword evidence="1" id="KW-0285">Flavoprotein</keyword>
<dbReference type="PRINTS" id="PR00368">
    <property type="entry name" value="FADPNR"/>
</dbReference>
<dbReference type="AlphaFoldDB" id="A0ABD4TP27"/>
<feature type="domain" description="FAD/NAD(P)-binding" evidence="3">
    <location>
        <begin position="2"/>
        <end position="305"/>
    </location>
</feature>
<keyword evidence="5" id="KW-1185">Reference proteome</keyword>
<reference evidence="4 5" key="1">
    <citation type="submission" date="2019-08" db="EMBL/GenBank/DDBJ databases">
        <authorList>
            <person name="Chen S.-C."/>
            <person name="Lai M.-C."/>
            <person name="You Y.-T."/>
        </authorList>
    </citation>
    <scope>NUCLEOTIDE SEQUENCE [LARGE SCALE GENOMIC DNA]</scope>
    <source>
        <strain evidence="4 5">P2F9704a</strain>
    </source>
</reference>
<evidence type="ECO:0000256" key="1">
    <source>
        <dbReference type="ARBA" id="ARBA00022630"/>
    </source>
</evidence>
<dbReference type="Proteomes" id="UP001524383">
    <property type="component" value="Unassembled WGS sequence"/>
</dbReference>
<evidence type="ECO:0000313" key="4">
    <source>
        <dbReference type="EMBL" id="MCQ1539392.1"/>
    </source>
</evidence>
<evidence type="ECO:0000256" key="2">
    <source>
        <dbReference type="ARBA" id="ARBA00022827"/>
    </source>
</evidence>
<organism evidence="4 5">
    <name type="scientific">Methanocalculus taiwanensis</name>
    <dbReference type="NCBI Taxonomy" id="106207"/>
    <lineage>
        <taxon>Archaea</taxon>
        <taxon>Methanobacteriati</taxon>
        <taxon>Methanobacteriota</taxon>
        <taxon>Stenosarchaea group</taxon>
        <taxon>Methanomicrobia</taxon>
        <taxon>Methanomicrobiales</taxon>
        <taxon>Methanocalculaceae</taxon>
        <taxon>Methanocalculus</taxon>
    </lineage>
</organism>
<dbReference type="PRINTS" id="PR00411">
    <property type="entry name" value="PNDRDTASEI"/>
</dbReference>
<dbReference type="Gene3D" id="3.50.50.60">
    <property type="entry name" value="FAD/NAD(P)-binding domain"/>
    <property type="match status" value="1"/>
</dbReference>
<comment type="caution">
    <text evidence="4">The sequence shown here is derived from an EMBL/GenBank/DDBJ whole genome shotgun (WGS) entry which is preliminary data.</text>
</comment>
<protein>
    <submittedName>
        <fullName evidence="4">NAD(P)/FAD-dependent oxidoreductase</fullName>
    </submittedName>
</protein>
<name>A0ABD4TP27_9EURY</name>
<proteinExistence type="predicted"/>
<dbReference type="RefSeq" id="WP_255333361.1">
    <property type="nucleotide sequence ID" value="NZ_VOTZ01000027.1"/>
</dbReference>
<dbReference type="PANTHER" id="PTHR43014">
    <property type="entry name" value="MERCURIC REDUCTASE"/>
    <property type="match status" value="1"/>
</dbReference>
<dbReference type="InterPro" id="IPR016156">
    <property type="entry name" value="FAD/NAD-linked_Rdtase_dimer_sf"/>
</dbReference>
<sequence length="437" mass="46635">MILVLGGGPAGRMAAIRAAEAGEEVTLVEKRSLGGQCLHDGCMLVCGLNDCARMIQAASLCHRCGISHGIPEVRFPELIAGLITIQQKIAGFLEEETLNSGVKVIYGAEGMIINGKAIINGEMLNADRIIIATGSQPHIPDIPGITLPGIYTPHTLKEMEQLPDRIGIIGGGVMAAEFAYIFSSFGSDTHIISRSEFLHQIPPRLKAAARKELRNVTIHEHTSVSMCIGEEKVTRIQADGLTLDLDCILIATGLVPNSGMVDGINKGKNGEILVNSRFETSKPGIFACGDVIGEPRLTPVARHQGFAAADAAMDKNTHISLAYLPRVMSLGYEYAWMDGSDEEGVSYTLPGPAGPGTFWSVTERNTGISSLKVNPADGRIIDFAEASPNAGVMAMYLAFMAMRGISIHDIAGICEVHPTSDGMYPAIRYASAHLKKN</sequence>